<keyword evidence="3" id="KW-1185">Reference proteome</keyword>
<reference evidence="2 3" key="1">
    <citation type="journal article" date="2013" name="PLoS ONE">
        <title>Predicting the Proteins of Angomonas deanei, Strigomonas culicis and Their Respective Endosymbionts Reveals New Aspects of the Trypanosomatidae Family.</title>
        <authorList>
            <person name="Motta M.C."/>
            <person name="Martins A.C."/>
            <person name="de Souza S.S."/>
            <person name="Catta-Preta C.M."/>
            <person name="Silva R."/>
            <person name="Klein C.C."/>
            <person name="de Almeida L.G."/>
            <person name="de Lima Cunha O."/>
            <person name="Ciapina L.P."/>
            <person name="Brocchi M."/>
            <person name="Colabardini A.C."/>
            <person name="de Araujo Lima B."/>
            <person name="Machado C.R."/>
            <person name="de Almeida Soares C.M."/>
            <person name="Probst C.M."/>
            <person name="de Menezes C.B."/>
            <person name="Thompson C.E."/>
            <person name="Bartholomeu D.C."/>
            <person name="Gradia D.F."/>
            <person name="Pavoni D.P."/>
            <person name="Grisard E.C."/>
            <person name="Fantinatti-Garboggini F."/>
            <person name="Marchini F.K."/>
            <person name="Rodrigues-Luiz G.F."/>
            <person name="Wagner G."/>
            <person name="Goldman G.H."/>
            <person name="Fietto J.L."/>
            <person name="Elias M.C."/>
            <person name="Goldman M.H."/>
            <person name="Sagot M.F."/>
            <person name="Pereira M."/>
            <person name="Stoco P.H."/>
            <person name="de Mendonca-Neto R.P."/>
            <person name="Teixeira S.M."/>
            <person name="Maciel T.E."/>
            <person name="de Oliveira Mendes T.A."/>
            <person name="Urmenyi T.P."/>
            <person name="de Souza W."/>
            <person name="Schenkman S."/>
            <person name="de Vasconcelos A.T."/>
        </authorList>
    </citation>
    <scope>NUCLEOTIDE SEQUENCE [LARGE SCALE GENOMIC DNA]</scope>
</reference>
<comment type="caution">
    <text evidence="2">The sequence shown here is derived from an EMBL/GenBank/DDBJ whole genome shotgun (WGS) entry which is preliminary data.</text>
</comment>
<dbReference type="Proteomes" id="UP000015354">
    <property type="component" value="Unassembled WGS sequence"/>
</dbReference>
<dbReference type="EMBL" id="ATMH01008267">
    <property type="protein sequence ID" value="EPY22273.1"/>
    <property type="molecule type" value="Genomic_DNA"/>
</dbReference>
<proteinExistence type="predicted"/>
<evidence type="ECO:0000313" key="2">
    <source>
        <dbReference type="EMBL" id="EPY26032.1"/>
    </source>
</evidence>
<sequence>MSDKNDCEDYVKGVITLVEGLFGDNKINYQSFAQAYKDLVLNVWQKTTLKDPQGGAVATASCIPLWEVLNFISGPCSPLSGDKKMFVIQFLSAVYPKSRDRRCYYQQLSCCGTDYQSTVPLTTKVPPSELHLCTARTPHKSLEYTEVVEFIRNSYQMQLNRIQNTEEFSVIFSKFISIVLPRVVIAKECDFNEASEKIQILIDAENNKIHSWSFFLHVVWKLLVLSEGAGTRQSELVDYLTKSTWSGQSFITGGNKIIYRQFFSLFAESCLFCLSCDSYAAPSADNMPLINPRIIHFLASVDAEPCEISEEVPEALQSFPIAQPSRLVMESTTKELKEKLSETIPQEISFNGSSSTCRDCDQLTLICRDLINAPIGVDNSEGIDASFLKKLLFSRKRSRGGTLLNHGPALAPVKSSLTDFFDETSSLEKNTLECILEE</sequence>
<dbReference type="EMBL" id="ATMH01006355">
    <property type="protein sequence ID" value="EPY26032.1"/>
    <property type="molecule type" value="Genomic_DNA"/>
</dbReference>
<dbReference type="OrthoDB" id="270974at2759"/>
<organism evidence="2 3">
    <name type="scientific">Strigomonas culicis</name>
    <dbReference type="NCBI Taxonomy" id="28005"/>
    <lineage>
        <taxon>Eukaryota</taxon>
        <taxon>Discoba</taxon>
        <taxon>Euglenozoa</taxon>
        <taxon>Kinetoplastea</taxon>
        <taxon>Metakinetoplastina</taxon>
        <taxon>Trypanosomatida</taxon>
        <taxon>Trypanosomatidae</taxon>
        <taxon>Strigomonadinae</taxon>
        <taxon>Strigomonas</taxon>
    </lineage>
</organism>
<protein>
    <submittedName>
        <fullName evidence="2">Uncharacterized protein</fullName>
    </submittedName>
</protein>
<dbReference type="AlphaFoldDB" id="S9U5G2"/>
<reference evidence="2" key="2">
    <citation type="submission" date="2013-03" db="EMBL/GenBank/DDBJ databases">
        <authorList>
            <person name="Motta M.C.M."/>
            <person name="Martins A.C.A."/>
            <person name="Preta C.M.C.C."/>
            <person name="Silva R."/>
            <person name="de Souza S.S."/>
            <person name="Klein C.C."/>
            <person name="de Almeida L.G.P."/>
            <person name="Cunha O.L."/>
            <person name="Colabardini A.C."/>
            <person name="Lima B.A."/>
            <person name="Machado C.R."/>
            <person name="Soares C.M.A."/>
            <person name="de Menezes C.B.A."/>
            <person name="Bartolomeu D.C."/>
            <person name="Grisard E.C."/>
            <person name="Fantinatti-Garboggini F."/>
            <person name="Rodrigues-Luiz G.F."/>
            <person name="Wagner G."/>
            <person name="Goldman G.H."/>
            <person name="Fietto J.L.R."/>
            <person name="Ciapina L.P."/>
            <person name="Brocchi M."/>
            <person name="Elias M.C."/>
            <person name="Goldman M.H.S."/>
            <person name="Sagot M.-F."/>
            <person name="Pereira M."/>
            <person name="Stoco P.H."/>
            <person name="Teixeira S.M.R."/>
            <person name="de Mendonca-Neto R.P."/>
            <person name="Maciel T.E.F."/>
            <person name="Mendes T.A.O."/>
            <person name="Urmenyi T.P."/>
            <person name="Teixeira M.M.G."/>
            <person name="de Camargo E.F.P."/>
            <person name="de Sousa W."/>
            <person name="Schenkman S."/>
            <person name="de Vasconcelos A.T.R."/>
        </authorList>
    </citation>
    <scope>NUCLEOTIDE SEQUENCE</scope>
</reference>
<accession>S9U5G2</accession>
<name>S9U5G2_9TRYP</name>
<evidence type="ECO:0000313" key="3">
    <source>
        <dbReference type="Proteomes" id="UP000015354"/>
    </source>
</evidence>
<evidence type="ECO:0000313" key="1">
    <source>
        <dbReference type="EMBL" id="EPY22273.1"/>
    </source>
</evidence>
<gene>
    <name evidence="2" type="ORF">STCU_06355</name>
    <name evidence="1" type="ORF">STCU_08267</name>
</gene>